<name>A0A2J4PH74_9ENTR</name>
<dbReference type="InterPro" id="IPR011793">
    <property type="entry name" value="YbdK"/>
</dbReference>
<dbReference type="Gene3D" id="3.30.590.20">
    <property type="match status" value="1"/>
</dbReference>
<proteinExistence type="inferred from homology"/>
<dbReference type="Pfam" id="PF04107">
    <property type="entry name" value="GCS2"/>
    <property type="match status" value="1"/>
</dbReference>
<comment type="caution">
    <text evidence="4">The sequence shown here is derived from an EMBL/GenBank/DDBJ whole genome shotgun (WGS) entry which is preliminary data.</text>
</comment>
<dbReference type="HAMAP" id="MF_01609">
    <property type="entry name" value="Glu_cys_ligase_2"/>
    <property type="match status" value="1"/>
</dbReference>
<organism evidence="4 5">
    <name type="scientific">Klebsiella michiganensis</name>
    <dbReference type="NCBI Taxonomy" id="1134687"/>
    <lineage>
        <taxon>Bacteria</taxon>
        <taxon>Pseudomonadati</taxon>
        <taxon>Pseudomonadota</taxon>
        <taxon>Gammaproteobacteria</taxon>
        <taxon>Enterobacterales</taxon>
        <taxon>Enterobacteriaceae</taxon>
        <taxon>Klebsiella/Raoultella group</taxon>
        <taxon>Klebsiella</taxon>
    </lineage>
</organism>
<dbReference type="InterPro" id="IPR006336">
    <property type="entry name" value="GCS2"/>
</dbReference>
<evidence type="ECO:0000256" key="1">
    <source>
        <dbReference type="ARBA" id="ARBA00022598"/>
    </source>
</evidence>
<dbReference type="GO" id="GO:0004357">
    <property type="term" value="F:glutamate-cysteine ligase activity"/>
    <property type="evidence" value="ECO:0007669"/>
    <property type="project" value="InterPro"/>
</dbReference>
<dbReference type="AlphaFoldDB" id="A0A2J4PH74"/>
<dbReference type="InterPro" id="IPR050141">
    <property type="entry name" value="GCL_type2/YbdK_subfam"/>
</dbReference>
<dbReference type="NCBIfam" id="TIGR02050">
    <property type="entry name" value="gshA_cyan_rel"/>
    <property type="match status" value="1"/>
</dbReference>
<keyword evidence="1 4" id="KW-0436">Ligase</keyword>
<dbReference type="SUPFAM" id="SSF55931">
    <property type="entry name" value="Glutamine synthetase/guanido kinase"/>
    <property type="match status" value="1"/>
</dbReference>
<dbReference type="PANTHER" id="PTHR36510:SF1">
    <property type="entry name" value="GLUTAMATE--CYSTEINE LIGASE 2-RELATED"/>
    <property type="match status" value="1"/>
</dbReference>
<dbReference type="InterPro" id="IPR014746">
    <property type="entry name" value="Gln_synth/guanido_kin_cat_dom"/>
</dbReference>
<reference evidence="4 5" key="2">
    <citation type="submission" date="2018-01" db="EMBL/GenBank/DDBJ databases">
        <title>Genomic study of Klebsiella pneumoniae.</title>
        <authorList>
            <person name="Yang Y."/>
            <person name="Bicalho R."/>
        </authorList>
    </citation>
    <scope>NUCLEOTIDE SEQUENCE [LARGE SCALE GENOMIC DNA]</scope>
    <source>
        <strain evidence="4 5">A11</strain>
    </source>
</reference>
<evidence type="ECO:0000256" key="3">
    <source>
        <dbReference type="ARBA" id="ARBA00022840"/>
    </source>
</evidence>
<dbReference type="NCBIfam" id="NF010040">
    <property type="entry name" value="PRK13516.1"/>
    <property type="match status" value="1"/>
</dbReference>
<reference evidence="4 5" key="1">
    <citation type="submission" date="2017-11" db="EMBL/GenBank/DDBJ databases">
        <authorList>
            <person name="Han C.G."/>
        </authorList>
    </citation>
    <scope>NUCLEOTIDE SEQUENCE [LARGE SCALE GENOMIC DNA]</scope>
    <source>
        <strain evidence="4 5">A11</strain>
    </source>
</reference>
<keyword evidence="3" id="KW-0067">ATP-binding</keyword>
<dbReference type="PANTHER" id="PTHR36510">
    <property type="entry name" value="GLUTAMATE--CYSTEINE LIGASE 2-RELATED"/>
    <property type="match status" value="1"/>
</dbReference>
<dbReference type="GO" id="GO:0042398">
    <property type="term" value="P:modified amino acid biosynthetic process"/>
    <property type="evidence" value="ECO:0007669"/>
    <property type="project" value="InterPro"/>
</dbReference>
<dbReference type="EMBL" id="PIDS01001934">
    <property type="protein sequence ID" value="PLL18132.1"/>
    <property type="molecule type" value="Genomic_DNA"/>
</dbReference>
<gene>
    <name evidence="4" type="ORF">CWN50_33310</name>
</gene>
<keyword evidence="2" id="KW-0547">Nucleotide-binding</keyword>
<sequence>IQQAVLRAAARHHVQICGGGTHPFQSWQRQQISDNPRYLKTVEHFGYLAKQATIFGQHVHVGCQNGDDAIYLLHGLSRFVPHFIALNAASPWLDGTDSGFACSRLNLFAAYPDNGPMPWVNNWQAFTGLFRRLSYTSMIDSMKDLHWDIRPSPRFGTVEVRVMDTPLTIAQAVNIAGFIQIIACWLLTERPFKHQPEDYLLYPFNRYQACRYGLDGINTDVNGGEQRTLREEILQLADRLAPSAHKLNAGSALEAIVRQAKQDRSEPQQMREFVANGGSLIGLVQKHCEIWTA</sequence>
<evidence type="ECO:0000313" key="5">
    <source>
        <dbReference type="Proteomes" id="UP000234505"/>
    </source>
</evidence>
<dbReference type="Proteomes" id="UP000234505">
    <property type="component" value="Unassembled WGS sequence"/>
</dbReference>
<accession>A0A2J4PH74</accession>
<dbReference type="GO" id="GO:0005524">
    <property type="term" value="F:ATP binding"/>
    <property type="evidence" value="ECO:0007669"/>
    <property type="project" value="UniProtKB-KW"/>
</dbReference>
<evidence type="ECO:0000313" key="4">
    <source>
        <dbReference type="EMBL" id="PLL18132.1"/>
    </source>
</evidence>
<feature type="non-terminal residue" evidence="4">
    <location>
        <position position="1"/>
    </location>
</feature>
<protein>
    <submittedName>
        <fullName evidence="4">Glutamate--cysteine ligase</fullName>
    </submittedName>
</protein>
<evidence type="ECO:0000256" key="2">
    <source>
        <dbReference type="ARBA" id="ARBA00022741"/>
    </source>
</evidence>